<organism evidence="5 6">
    <name type="scientific">Streptacidiphilus monticola</name>
    <dbReference type="NCBI Taxonomy" id="2161674"/>
    <lineage>
        <taxon>Bacteria</taxon>
        <taxon>Bacillati</taxon>
        <taxon>Actinomycetota</taxon>
        <taxon>Actinomycetes</taxon>
        <taxon>Kitasatosporales</taxon>
        <taxon>Streptomycetaceae</taxon>
        <taxon>Streptacidiphilus</taxon>
    </lineage>
</organism>
<keyword evidence="1 3" id="KW-0238">DNA-binding</keyword>
<feature type="domain" description="Core-binding (CB)" evidence="4">
    <location>
        <begin position="47"/>
        <end position="139"/>
    </location>
</feature>
<keyword evidence="6" id="KW-1185">Reference proteome</keyword>
<comment type="caution">
    <text evidence="5">The sequence shown here is derived from an EMBL/GenBank/DDBJ whole genome shotgun (WGS) entry which is preliminary data.</text>
</comment>
<evidence type="ECO:0000313" key="5">
    <source>
        <dbReference type="EMBL" id="MFC5907911.1"/>
    </source>
</evidence>
<dbReference type="EMBL" id="JBHSQJ010000046">
    <property type="protein sequence ID" value="MFC5907911.1"/>
    <property type="molecule type" value="Genomic_DNA"/>
</dbReference>
<proteinExistence type="predicted"/>
<gene>
    <name evidence="5" type="ORF">ACFP3V_11875</name>
</gene>
<evidence type="ECO:0000256" key="1">
    <source>
        <dbReference type="ARBA" id="ARBA00023125"/>
    </source>
</evidence>
<evidence type="ECO:0000259" key="4">
    <source>
        <dbReference type="PROSITE" id="PS51900"/>
    </source>
</evidence>
<protein>
    <submittedName>
        <fullName evidence="5">Integrase</fullName>
    </submittedName>
</protein>
<evidence type="ECO:0000313" key="6">
    <source>
        <dbReference type="Proteomes" id="UP001596174"/>
    </source>
</evidence>
<dbReference type="InterPro" id="IPR044068">
    <property type="entry name" value="CB"/>
</dbReference>
<dbReference type="SUPFAM" id="SSF56349">
    <property type="entry name" value="DNA breaking-rejoining enzymes"/>
    <property type="match status" value="1"/>
</dbReference>
<dbReference type="PROSITE" id="PS51900">
    <property type="entry name" value="CB"/>
    <property type="match status" value="1"/>
</dbReference>
<dbReference type="Gene3D" id="1.10.443.10">
    <property type="entry name" value="Intergrase catalytic core"/>
    <property type="match status" value="1"/>
</dbReference>
<reference evidence="6" key="1">
    <citation type="journal article" date="2019" name="Int. J. Syst. Evol. Microbiol.">
        <title>The Global Catalogue of Microorganisms (GCM) 10K type strain sequencing project: providing services to taxonomists for standard genome sequencing and annotation.</title>
        <authorList>
            <consortium name="The Broad Institute Genomics Platform"/>
            <consortium name="The Broad Institute Genome Sequencing Center for Infectious Disease"/>
            <person name="Wu L."/>
            <person name="Ma J."/>
        </authorList>
    </citation>
    <scope>NUCLEOTIDE SEQUENCE [LARGE SCALE GENOMIC DNA]</scope>
    <source>
        <strain evidence="6">JCM 4816</strain>
    </source>
</reference>
<dbReference type="InterPro" id="IPR010998">
    <property type="entry name" value="Integrase_recombinase_N"/>
</dbReference>
<dbReference type="InterPro" id="IPR013762">
    <property type="entry name" value="Integrase-like_cat_sf"/>
</dbReference>
<dbReference type="SUPFAM" id="SSF47823">
    <property type="entry name" value="lambda integrase-like, N-terminal domain"/>
    <property type="match status" value="1"/>
</dbReference>
<sequence>MGGWRVEWVPDPWGWRELPEDGEPDVQDLPSRVAQMGLLPGDPVFLSPDFRVDEDLLDFVRSPEFSGLERETKRNYATDIRLLLDFLWSRGVRWREASRRDLRDYRVWRCLAPQNPGRVGGSKWNREAAAFTRLYRWAKVSPLPVDVGRAGDRAPDGGRDRVCWLTPRTWRLWMDIGLRGQTRSRVAAAEWSARTETRNTAFVGLLLSSGLRRQEAGSLLTFEVPQQRLRQGMYCHGQVPGALTRAKRDRTFYASVAALGDVETYVQSERAWAVRRAQQAGRYDALPQMRVITQVTGGLRSRVRWVDRNGVEGGQALSALTWQERQWLFTEGPEGPEPAWLWLSERGLPLAPHSWEGVFRGANVRCERLLRPREADRQEPALAYAPYATPHAARHSFALYMLVVLNELMEKRYGLTPRERRDFALLFGDPWFLVQTLLGHADVELTKRIYLAPVTHLRLSSILAAADEQPPGPTADLDAVFARIARETSGIVDMDARLETAR</sequence>
<dbReference type="InterPro" id="IPR011010">
    <property type="entry name" value="DNA_brk_join_enz"/>
</dbReference>
<accession>A0ABW1G445</accession>
<evidence type="ECO:0000256" key="2">
    <source>
        <dbReference type="ARBA" id="ARBA00023172"/>
    </source>
</evidence>
<dbReference type="Proteomes" id="UP001596174">
    <property type="component" value="Unassembled WGS sequence"/>
</dbReference>
<name>A0ABW1G445_9ACTN</name>
<keyword evidence="2" id="KW-0233">DNA recombination</keyword>
<dbReference type="Gene3D" id="1.10.150.130">
    <property type="match status" value="1"/>
</dbReference>
<evidence type="ECO:0000256" key="3">
    <source>
        <dbReference type="PROSITE-ProRule" id="PRU01248"/>
    </source>
</evidence>